<dbReference type="SMART" id="SM00530">
    <property type="entry name" value="HTH_XRE"/>
    <property type="match status" value="1"/>
</dbReference>
<dbReference type="InterPro" id="IPR010982">
    <property type="entry name" value="Lambda_DNA-bd_dom_sf"/>
</dbReference>
<dbReference type="SUPFAM" id="SSF47413">
    <property type="entry name" value="lambda repressor-like DNA-binding domains"/>
    <property type="match status" value="1"/>
</dbReference>
<dbReference type="Proteomes" id="UP000483004">
    <property type="component" value="Unassembled WGS sequence"/>
</dbReference>
<dbReference type="Gene3D" id="3.30.450.180">
    <property type="match status" value="1"/>
</dbReference>
<proteinExistence type="predicted"/>
<dbReference type="PANTHER" id="PTHR35010">
    <property type="entry name" value="BLL4672 PROTEIN-RELATED"/>
    <property type="match status" value="1"/>
</dbReference>
<accession>A0A6L3VJC9</accession>
<feature type="domain" description="HTH cro/C1-type" evidence="2">
    <location>
        <begin position="36"/>
        <end position="83"/>
    </location>
</feature>
<organism evidence="3 4">
    <name type="scientific">Actinomadura montaniterrae</name>
    <dbReference type="NCBI Taxonomy" id="1803903"/>
    <lineage>
        <taxon>Bacteria</taxon>
        <taxon>Bacillati</taxon>
        <taxon>Actinomycetota</taxon>
        <taxon>Actinomycetes</taxon>
        <taxon>Streptosporangiales</taxon>
        <taxon>Thermomonosporaceae</taxon>
        <taxon>Actinomadura</taxon>
    </lineage>
</organism>
<sequence>MDSRNEVRDFLASRRARITPQQAGLPVYGGNRRVPGLRREEVAMLAGVSVDYYIRLERGNLSGVSDSVLEALVRALQLDDAERAHLFDLARAAGPGGAAHRTRRSAPKVRPGLQRMLDAMTDAPAIIRDGRMDVVAANRLGRAMYWPVYQSPRPAGRPPNIARFQFLDPAGPDFFPEWNTAADITVALMRTEAGRDPYDKVLTDLIGELCTRSDDFRTRWARHNVRRHHAGTKTFHHPAVGDLVLDYESIDLAADGGLNMTVYTANPDSSSHDALRLLASWAATLDDDAARTNDTAGADNAARTNDTARTNDATRGDDRPRREPGRSPGPRA</sequence>
<name>A0A6L3VJC9_9ACTN</name>
<evidence type="ECO:0000256" key="1">
    <source>
        <dbReference type="SAM" id="MobiDB-lite"/>
    </source>
</evidence>
<dbReference type="Pfam" id="PF13560">
    <property type="entry name" value="HTH_31"/>
    <property type="match status" value="1"/>
</dbReference>
<protein>
    <submittedName>
        <fullName evidence="3">Helix-turn-helix domain-containing protein</fullName>
    </submittedName>
</protein>
<dbReference type="GO" id="GO:0003677">
    <property type="term" value="F:DNA binding"/>
    <property type="evidence" value="ECO:0007669"/>
    <property type="project" value="InterPro"/>
</dbReference>
<dbReference type="Gene3D" id="1.10.260.40">
    <property type="entry name" value="lambda repressor-like DNA-binding domains"/>
    <property type="match status" value="1"/>
</dbReference>
<dbReference type="InterPro" id="IPR001387">
    <property type="entry name" value="Cro/C1-type_HTH"/>
</dbReference>
<dbReference type="CDD" id="cd00093">
    <property type="entry name" value="HTH_XRE"/>
    <property type="match status" value="1"/>
</dbReference>
<dbReference type="PROSITE" id="PS50943">
    <property type="entry name" value="HTH_CROC1"/>
    <property type="match status" value="1"/>
</dbReference>
<dbReference type="OrthoDB" id="4336585at2"/>
<feature type="compositionally biased region" description="Polar residues" evidence="1">
    <location>
        <begin position="302"/>
        <end position="311"/>
    </location>
</feature>
<dbReference type="PANTHER" id="PTHR35010:SF2">
    <property type="entry name" value="BLL4672 PROTEIN"/>
    <property type="match status" value="1"/>
</dbReference>
<comment type="caution">
    <text evidence="3">The sequence shown here is derived from an EMBL/GenBank/DDBJ whole genome shotgun (WGS) entry which is preliminary data.</text>
</comment>
<dbReference type="InterPro" id="IPR041413">
    <property type="entry name" value="MLTR_LBD"/>
</dbReference>
<gene>
    <name evidence="3" type="ORF">F9B16_38130</name>
</gene>
<evidence type="ECO:0000313" key="3">
    <source>
        <dbReference type="EMBL" id="KAB2368162.1"/>
    </source>
</evidence>
<evidence type="ECO:0000259" key="2">
    <source>
        <dbReference type="PROSITE" id="PS50943"/>
    </source>
</evidence>
<dbReference type="RefSeq" id="WP_151545100.1">
    <property type="nucleotide sequence ID" value="NZ_WBMR01000178.1"/>
</dbReference>
<reference evidence="3 4" key="1">
    <citation type="submission" date="2019-09" db="EMBL/GenBank/DDBJ databases">
        <title>Actinomadura physcomitrii sp. nov., a novel actinomycete isolated from moss [Physcomitrium sphaericum (Ludw) Fuernr].</title>
        <authorList>
            <person name="Liu C."/>
            <person name="Zhuang X."/>
        </authorList>
    </citation>
    <scope>NUCLEOTIDE SEQUENCE [LARGE SCALE GENOMIC DNA]</scope>
    <source>
        <strain evidence="3 4">CYP1-1B</strain>
    </source>
</reference>
<dbReference type="Pfam" id="PF17765">
    <property type="entry name" value="MLTR_LBD"/>
    <property type="match status" value="1"/>
</dbReference>
<dbReference type="AlphaFoldDB" id="A0A6L3VJC9"/>
<evidence type="ECO:0000313" key="4">
    <source>
        <dbReference type="Proteomes" id="UP000483004"/>
    </source>
</evidence>
<feature type="region of interest" description="Disordered" evidence="1">
    <location>
        <begin position="292"/>
        <end position="332"/>
    </location>
</feature>
<keyword evidence="4" id="KW-1185">Reference proteome</keyword>
<dbReference type="EMBL" id="WBMR01000178">
    <property type="protein sequence ID" value="KAB2368162.1"/>
    <property type="molecule type" value="Genomic_DNA"/>
</dbReference>
<feature type="compositionally biased region" description="Basic and acidic residues" evidence="1">
    <location>
        <begin position="312"/>
        <end position="325"/>
    </location>
</feature>